<sequence length="167" mass="19125">MFYRSVYKPAGLKSMTFHIEINGMIAHVYESVYEYASRNANFSNYVDEKVDLSHFSDKGTESKFPKVLIRPVLLYKDLNFSVGKQLFDGIEFPETIEIEGSEYTLVNFGENEISYLKSDDMDNPVYTLIYRGAQVTDGICLYSYPLNTEIFETEEAAQAKANELNNT</sequence>
<protein>
    <submittedName>
        <fullName evidence="1">Uncharacterized protein</fullName>
    </submittedName>
</protein>
<accession>A0A1I6XE17</accession>
<proteinExistence type="predicted"/>
<dbReference type="EMBL" id="FPAO01000001">
    <property type="protein sequence ID" value="SFT36054.1"/>
    <property type="molecule type" value="Genomic_DNA"/>
</dbReference>
<reference evidence="1 2" key="1">
    <citation type="submission" date="2016-10" db="EMBL/GenBank/DDBJ databases">
        <authorList>
            <person name="Varghese N."/>
            <person name="Submissions S."/>
        </authorList>
    </citation>
    <scope>NUCLEOTIDE SEQUENCE [LARGE SCALE GENOMIC DNA]</scope>
    <source>
        <strain evidence="1 2">DSM 11855</strain>
    </source>
</reference>
<dbReference type="Proteomes" id="UP000323733">
    <property type="component" value="Unassembled WGS sequence"/>
</dbReference>
<keyword evidence="2" id="KW-1185">Reference proteome</keyword>
<evidence type="ECO:0000313" key="1">
    <source>
        <dbReference type="EMBL" id="SFT36054.1"/>
    </source>
</evidence>
<organism evidence="1 2">
    <name type="scientific">Methanosarcina thermophila</name>
    <dbReference type="NCBI Taxonomy" id="2210"/>
    <lineage>
        <taxon>Archaea</taxon>
        <taxon>Methanobacteriati</taxon>
        <taxon>Methanobacteriota</taxon>
        <taxon>Stenosarchaea group</taxon>
        <taxon>Methanomicrobia</taxon>
        <taxon>Methanosarcinales</taxon>
        <taxon>Methanosarcinaceae</taxon>
        <taxon>Methanosarcina</taxon>
    </lineage>
</organism>
<dbReference type="AlphaFoldDB" id="A0A1I6XE17"/>
<evidence type="ECO:0000313" key="2">
    <source>
        <dbReference type="Proteomes" id="UP000323733"/>
    </source>
</evidence>
<name>A0A1I6XE17_METTE</name>
<gene>
    <name evidence="1" type="ORF">SAMN02910340_00399</name>
</gene>